<organism evidence="1 2">
    <name type="scientific">Paraburkholderia solisilvae</name>
    <dbReference type="NCBI Taxonomy" id="624376"/>
    <lineage>
        <taxon>Bacteria</taxon>
        <taxon>Pseudomonadati</taxon>
        <taxon>Pseudomonadota</taxon>
        <taxon>Betaproteobacteria</taxon>
        <taxon>Burkholderiales</taxon>
        <taxon>Burkholderiaceae</taxon>
        <taxon>Paraburkholderia</taxon>
    </lineage>
</organism>
<gene>
    <name evidence="1" type="ORF">LMG29739_06175</name>
</gene>
<dbReference type="Proteomes" id="UP000494329">
    <property type="component" value="Unassembled WGS sequence"/>
</dbReference>
<dbReference type="EMBL" id="CADIKF010000088">
    <property type="protein sequence ID" value="CAB3771984.1"/>
    <property type="molecule type" value="Genomic_DNA"/>
</dbReference>
<accession>A0A6J5F0V5</accession>
<keyword evidence="2" id="KW-1185">Reference proteome</keyword>
<sequence length="203" mass="23205">MLARELFEAAARFLPALRRAAERLVVLQRELRIGRLRAERLPIGLRGGRGLAALRKLARLPDRLIGRTRLAEATRELIGRRVVRRRFAQTRQVLLRAVAVLAVGEHEAHAVQRVGLFRIDAQHLLPRLLGQIAAPARLPVLALIDQHFQRIVRGRRRWRLPLRGDGHGRSRAERDEDADYERAWADGHRFSQRGASRPVASKR</sequence>
<reference evidence="1 2" key="1">
    <citation type="submission" date="2020-04" db="EMBL/GenBank/DDBJ databases">
        <authorList>
            <person name="De Canck E."/>
        </authorList>
    </citation>
    <scope>NUCLEOTIDE SEQUENCE [LARGE SCALE GENOMIC DNA]</scope>
    <source>
        <strain evidence="1 2">LMG 29739</strain>
    </source>
</reference>
<protein>
    <submittedName>
        <fullName evidence="1">Uncharacterized protein</fullName>
    </submittedName>
</protein>
<evidence type="ECO:0000313" key="2">
    <source>
        <dbReference type="Proteomes" id="UP000494329"/>
    </source>
</evidence>
<dbReference type="AlphaFoldDB" id="A0A6J5F0V5"/>
<proteinExistence type="predicted"/>
<name>A0A6J5F0V5_9BURK</name>
<evidence type="ECO:0000313" key="1">
    <source>
        <dbReference type="EMBL" id="CAB3771984.1"/>
    </source>
</evidence>